<organism evidence="1 2">
    <name type="scientific">Rheinheimera muenzenbergensis</name>
    <dbReference type="NCBI Taxonomy" id="1193628"/>
    <lineage>
        <taxon>Bacteria</taxon>
        <taxon>Pseudomonadati</taxon>
        <taxon>Pseudomonadota</taxon>
        <taxon>Gammaproteobacteria</taxon>
        <taxon>Chromatiales</taxon>
        <taxon>Chromatiaceae</taxon>
        <taxon>Rheinheimera</taxon>
    </lineage>
</organism>
<name>A0ABU8CAI4_9GAMM</name>
<evidence type="ECO:0000313" key="2">
    <source>
        <dbReference type="Proteomes" id="UP001375382"/>
    </source>
</evidence>
<accession>A0ABU8CAI4</accession>
<dbReference type="Proteomes" id="UP001375382">
    <property type="component" value="Unassembled WGS sequence"/>
</dbReference>
<dbReference type="RefSeq" id="WP_335737399.1">
    <property type="nucleotide sequence ID" value="NZ_JALAAR010000018.1"/>
</dbReference>
<proteinExistence type="predicted"/>
<reference evidence="1 2" key="1">
    <citation type="journal article" date="2023" name="Ecotoxicol. Environ. Saf.">
        <title>Mercury remediation potential of mercury-resistant strain Rheinheimera metallidurans sp. nov. isolated from a municipal waste dumping site.</title>
        <authorList>
            <person name="Yadav V."/>
            <person name="Manjhi A."/>
            <person name="Vadakedath N."/>
        </authorList>
    </citation>
    <scope>NUCLEOTIDE SEQUENCE [LARGE SCALE GENOMIC DNA]</scope>
    <source>
        <strain evidence="1 2">E-49</strain>
    </source>
</reference>
<protein>
    <recommendedName>
        <fullName evidence="3">TIGR03016 family PEP-CTERM system-associated outer membrane protein</fullName>
    </recommendedName>
</protein>
<evidence type="ECO:0000313" key="1">
    <source>
        <dbReference type="EMBL" id="MEH8019001.1"/>
    </source>
</evidence>
<comment type="caution">
    <text evidence="1">The sequence shown here is derived from an EMBL/GenBank/DDBJ whole genome shotgun (WGS) entry which is preliminary data.</text>
</comment>
<sequence length="555" mass="61908">MVTAITMAQPDTVRRASPLQIKGVMYSLCLTMYSTSGVADITVTPEIETAAYGFWLRDERAGPGLDKGLAFMAVPTITLTHKGQQSSASINVKNESVWYDDSQRNHKSLTTFRGSSGVSMFDNRLSLQLNAQSGHQVRSAENNIYSDIITGSDNLSKTSSYGANLSFATLNSAAIQSKVNLSYRKFSSDRPEVADGIDSFDNDTLQASVQLAAGSRGAGAFGLLSGSISKTTRQSAQDFEREQASLIAGLPLFGNLSAIVRANYQDNAGDGNNNFGGYFDTFKSYGAGLEYRFGAVSYINVTQNRSTRSGELELPDDENEDEKYYATEVYIAPSRRSSLRYRYDRQFFGRTTSVAGQYNMRTVSARVTVAETLQVLSNLDQIFEDLGIFVCPTGSQEIDDCVKPPTNNYQLQPGETLQQFFQSGFDISEELVKRRSAVFNLGYNHRRVKLNLSLSQTEDEYAESLRSRKTKAVSAVSSWQIGRLTHFQLSARHYDLSYYDVQRTDKNFSVETGFKRELNDQATVKLMFRRTVRNSSQQAFDLSENRVWLSYSHRL</sequence>
<evidence type="ECO:0008006" key="3">
    <source>
        <dbReference type="Google" id="ProtNLM"/>
    </source>
</evidence>
<keyword evidence="2" id="KW-1185">Reference proteome</keyword>
<gene>
    <name evidence="1" type="ORF">MN202_17290</name>
</gene>
<dbReference type="EMBL" id="JALAAR010000018">
    <property type="protein sequence ID" value="MEH8019001.1"/>
    <property type="molecule type" value="Genomic_DNA"/>
</dbReference>